<protein>
    <submittedName>
        <fullName evidence="1">Unannotated protein</fullName>
    </submittedName>
</protein>
<dbReference type="EMBL" id="CAFBLX010000018">
    <property type="protein sequence ID" value="CAB4879427.1"/>
    <property type="molecule type" value="Genomic_DNA"/>
</dbReference>
<evidence type="ECO:0000313" key="1">
    <source>
        <dbReference type="EMBL" id="CAB4879427.1"/>
    </source>
</evidence>
<accession>A0A6J7E8K3</accession>
<sequence>MLVRKTLNALRLSGFIDSLYVIVPHDEMAAYIEALKDAPIVCLLQGAERGLVNQRKHARTLFPPGQEMVFIDDDVSSIKLKMNGKFERVGNIHNVVDFCFEWLASTPSLIWGVYPVSNGMFMKERLAIGNCYVVGAFYGIVNDPRLAEPSIDECEDYSRQLSEQAAGRPPLRFEFLGIETRYFKNPGGMQRDRRPENRMSAIMTLVENYPTLVKQKERKDGTPDLKFIQKPEYRPLLMAAHDVSGGQSILVAGEAAETAPHALSGPLPL</sequence>
<proteinExistence type="predicted"/>
<gene>
    <name evidence="1" type="ORF">UFOPK3472_00474</name>
</gene>
<name>A0A6J7E8K3_9ZZZZ</name>
<dbReference type="AlphaFoldDB" id="A0A6J7E8K3"/>
<organism evidence="1">
    <name type="scientific">freshwater metagenome</name>
    <dbReference type="NCBI Taxonomy" id="449393"/>
    <lineage>
        <taxon>unclassified sequences</taxon>
        <taxon>metagenomes</taxon>
        <taxon>ecological metagenomes</taxon>
    </lineage>
</organism>
<reference evidence="1" key="1">
    <citation type="submission" date="2020-05" db="EMBL/GenBank/DDBJ databases">
        <authorList>
            <person name="Chiriac C."/>
            <person name="Salcher M."/>
            <person name="Ghai R."/>
            <person name="Kavagutti S V."/>
        </authorList>
    </citation>
    <scope>NUCLEOTIDE SEQUENCE</scope>
</reference>